<protein>
    <submittedName>
        <fullName evidence="2">Uncharacterized protein</fullName>
    </submittedName>
</protein>
<dbReference type="AlphaFoldDB" id="A0A413PFS2"/>
<gene>
    <name evidence="2" type="ORF">DW975_09460</name>
</gene>
<dbReference type="Proteomes" id="UP000283431">
    <property type="component" value="Unassembled WGS sequence"/>
</dbReference>
<accession>A0A413PFS2</accession>
<proteinExistence type="predicted"/>
<comment type="caution">
    <text evidence="2">The sequence shown here is derived from an EMBL/GenBank/DDBJ whole genome shotgun (WGS) entry which is preliminary data.</text>
</comment>
<name>A0A413PFS2_9FIRM</name>
<evidence type="ECO:0000313" key="3">
    <source>
        <dbReference type="Proteomes" id="UP000283431"/>
    </source>
</evidence>
<evidence type="ECO:0000313" key="2">
    <source>
        <dbReference type="EMBL" id="RGZ74884.1"/>
    </source>
</evidence>
<sequence>MKIRKKMAGTIAMIMALSLGYNAGGPVVVHAHENAVITEKLGETAASQEGVIDFSAIKDNEDLEVADYLPRILMIWKRFVQRTIL</sequence>
<keyword evidence="1" id="KW-0732">Signal</keyword>
<organism evidence="2 3">
    <name type="scientific">Agathobacter rectalis</name>
    <dbReference type="NCBI Taxonomy" id="39491"/>
    <lineage>
        <taxon>Bacteria</taxon>
        <taxon>Bacillati</taxon>
        <taxon>Bacillota</taxon>
        <taxon>Clostridia</taxon>
        <taxon>Lachnospirales</taxon>
        <taxon>Lachnospiraceae</taxon>
        <taxon>Agathobacter</taxon>
    </lineage>
</organism>
<feature type="chain" id="PRO_5038947211" evidence="1">
    <location>
        <begin position="24"/>
        <end position="85"/>
    </location>
</feature>
<reference evidence="2 3" key="1">
    <citation type="submission" date="2018-08" db="EMBL/GenBank/DDBJ databases">
        <title>A genome reference for cultivated species of the human gut microbiota.</title>
        <authorList>
            <person name="Zou Y."/>
            <person name="Xue W."/>
            <person name="Luo G."/>
        </authorList>
    </citation>
    <scope>NUCLEOTIDE SEQUENCE [LARGE SCALE GENOMIC DNA]</scope>
    <source>
        <strain evidence="2 3">AM48-7</strain>
    </source>
</reference>
<feature type="signal peptide" evidence="1">
    <location>
        <begin position="1"/>
        <end position="23"/>
    </location>
</feature>
<evidence type="ECO:0000256" key="1">
    <source>
        <dbReference type="SAM" id="SignalP"/>
    </source>
</evidence>
<dbReference type="EMBL" id="QSEN01000015">
    <property type="protein sequence ID" value="RGZ74884.1"/>
    <property type="molecule type" value="Genomic_DNA"/>
</dbReference>